<feature type="compositionally biased region" description="Polar residues" evidence="1">
    <location>
        <begin position="251"/>
        <end position="267"/>
    </location>
</feature>
<comment type="caution">
    <text evidence="2">The sequence shown here is derived from an EMBL/GenBank/DDBJ whole genome shotgun (WGS) entry which is preliminary data.</text>
</comment>
<organism evidence="2 3">
    <name type="scientific">Aspergillus nanangensis</name>
    <dbReference type="NCBI Taxonomy" id="2582783"/>
    <lineage>
        <taxon>Eukaryota</taxon>
        <taxon>Fungi</taxon>
        <taxon>Dikarya</taxon>
        <taxon>Ascomycota</taxon>
        <taxon>Pezizomycotina</taxon>
        <taxon>Eurotiomycetes</taxon>
        <taxon>Eurotiomycetidae</taxon>
        <taxon>Eurotiales</taxon>
        <taxon>Aspergillaceae</taxon>
        <taxon>Aspergillus</taxon>
        <taxon>Aspergillus subgen. Circumdati</taxon>
    </lineage>
</organism>
<dbReference type="EMBL" id="VCAU01000036">
    <property type="protein sequence ID" value="KAF9889427.1"/>
    <property type="molecule type" value="Genomic_DNA"/>
</dbReference>
<feature type="region of interest" description="Disordered" evidence="1">
    <location>
        <begin position="244"/>
        <end position="309"/>
    </location>
</feature>
<sequence length="594" mass="66238">MESHSLGSNMSTLAKEKSVIPTNAHPHADHTTNDNKQDGVLGVDKRNMSRKPSVIYKPKFRFSSLQKSIPKWKATDPSYVPPKSEDSTDDDEPIGAPDPLNLDTTLKFKKDSPYIQKSSAVKRKVADPTYTPRMDNDSSDDPEHHTYGLHTPGQTPRKRKTLPDLASGLPSTMRNASQGPPKRRKTMKSVDPDFMPYATPDAAFEPVKQVIPSCETWEHETHASNPERFDEYLQGVAIPVNATKRGRASSRHTSGLYSPITTGSNSTPSPKSEPLSPSELATIPKKKRAEMSSKFELHHSDDEETEDNTPFRISKNEKTAVVFDFSLEKAKRWADAINIPPGVYTNEESDLFFRLAMRGFEPLVPRKWRYDFPTLPELLYPALDDKAEALIQALEGSEFYGIKSLAHLFALGGHVRDCSVMRTSPESLIGRYVRKYIRWAVDDAKLHASQDAIPVHVIQTQKRGETTLETVKKLNQRLQRLANGYRNMIGLRPPDNLNTGDLPKYPLLVGFVICGPIIAILTLSTDPAGSSEFTDSRFISQFDLGERGQDVWNSLAVAITVMHIRRTMIQLADEGVGGFSKVQGGLLSESQEDL</sequence>
<accession>A0AAD4CPN1</accession>
<feature type="compositionally biased region" description="Basic and acidic residues" evidence="1">
    <location>
        <begin position="289"/>
        <end position="301"/>
    </location>
</feature>
<reference evidence="2" key="1">
    <citation type="journal article" date="2019" name="Beilstein J. Org. Chem.">
        <title>Nanangenines: drimane sesquiterpenoids as the dominant metabolite cohort of a novel Australian fungus, Aspergillus nanangensis.</title>
        <authorList>
            <person name="Lacey H.J."/>
            <person name="Gilchrist C.L.M."/>
            <person name="Crombie A."/>
            <person name="Kalaitzis J.A."/>
            <person name="Vuong D."/>
            <person name="Rutledge P.J."/>
            <person name="Turner P."/>
            <person name="Pitt J.I."/>
            <person name="Lacey E."/>
            <person name="Chooi Y.H."/>
            <person name="Piggott A.M."/>
        </authorList>
    </citation>
    <scope>NUCLEOTIDE SEQUENCE</scope>
    <source>
        <strain evidence="2">MST-FP2251</strain>
    </source>
</reference>
<feature type="compositionally biased region" description="Low complexity" evidence="1">
    <location>
        <begin position="268"/>
        <end position="280"/>
    </location>
</feature>
<feature type="compositionally biased region" description="Polar residues" evidence="1">
    <location>
        <begin position="1"/>
        <end position="12"/>
    </location>
</feature>
<name>A0AAD4CPN1_ASPNN</name>
<evidence type="ECO:0000313" key="3">
    <source>
        <dbReference type="Proteomes" id="UP001194746"/>
    </source>
</evidence>
<proteinExistence type="predicted"/>
<evidence type="ECO:0000313" key="2">
    <source>
        <dbReference type="EMBL" id="KAF9889427.1"/>
    </source>
</evidence>
<evidence type="ECO:0000256" key="1">
    <source>
        <dbReference type="SAM" id="MobiDB-lite"/>
    </source>
</evidence>
<feature type="compositionally biased region" description="Basic and acidic residues" evidence="1">
    <location>
        <begin position="26"/>
        <end position="47"/>
    </location>
</feature>
<protein>
    <submittedName>
        <fullName evidence="2">Uncharacterized protein</fullName>
    </submittedName>
</protein>
<feature type="compositionally biased region" description="Polar residues" evidence="1">
    <location>
        <begin position="169"/>
        <end position="178"/>
    </location>
</feature>
<dbReference type="Proteomes" id="UP001194746">
    <property type="component" value="Unassembled WGS sequence"/>
</dbReference>
<keyword evidence="3" id="KW-1185">Reference proteome</keyword>
<gene>
    <name evidence="2" type="ORF">FE257_007329</name>
</gene>
<dbReference type="AlphaFoldDB" id="A0AAD4CPN1"/>
<feature type="region of interest" description="Disordered" evidence="1">
    <location>
        <begin position="1"/>
        <end position="201"/>
    </location>
</feature>
<reference evidence="2" key="2">
    <citation type="submission" date="2020-02" db="EMBL/GenBank/DDBJ databases">
        <authorList>
            <person name="Gilchrist C.L.M."/>
            <person name="Chooi Y.-H."/>
        </authorList>
    </citation>
    <scope>NUCLEOTIDE SEQUENCE</scope>
    <source>
        <strain evidence="2">MST-FP2251</strain>
    </source>
</reference>